<keyword evidence="3" id="KW-1185">Reference proteome</keyword>
<name>A0A2I0SUW7_9ACTN</name>
<organism evidence="2 3">
    <name type="scientific">Streptomyces populi</name>
    <dbReference type="NCBI Taxonomy" id="2058924"/>
    <lineage>
        <taxon>Bacteria</taxon>
        <taxon>Bacillati</taxon>
        <taxon>Actinomycetota</taxon>
        <taxon>Actinomycetes</taxon>
        <taxon>Kitasatosporales</taxon>
        <taxon>Streptomycetaceae</taxon>
        <taxon>Streptomyces</taxon>
    </lineage>
</organism>
<feature type="region of interest" description="Disordered" evidence="1">
    <location>
        <begin position="14"/>
        <end position="72"/>
    </location>
</feature>
<evidence type="ECO:0000256" key="1">
    <source>
        <dbReference type="SAM" id="MobiDB-lite"/>
    </source>
</evidence>
<comment type="caution">
    <text evidence="2">The sequence shown here is derived from an EMBL/GenBank/DDBJ whole genome shotgun (WGS) entry which is preliminary data.</text>
</comment>
<proteinExistence type="predicted"/>
<reference evidence="2 3" key="1">
    <citation type="submission" date="2017-12" db="EMBL/GenBank/DDBJ databases">
        <title>Streptomyces populusis sp. nov., a novel endophytic actinobacterium isolated from stems of Populus adenopoda Maxim.</title>
        <authorList>
            <person name="Wang Z."/>
        </authorList>
    </citation>
    <scope>NUCLEOTIDE SEQUENCE [LARGE SCALE GENOMIC DNA]</scope>
    <source>
        <strain evidence="2 3">A249</strain>
    </source>
</reference>
<dbReference type="EMBL" id="PJOS01000008">
    <property type="protein sequence ID" value="PKT73744.1"/>
    <property type="molecule type" value="Genomic_DNA"/>
</dbReference>
<evidence type="ECO:0000313" key="2">
    <source>
        <dbReference type="EMBL" id="PKT73744.1"/>
    </source>
</evidence>
<dbReference type="AlphaFoldDB" id="A0A2I0SUW7"/>
<evidence type="ECO:0000313" key="3">
    <source>
        <dbReference type="Proteomes" id="UP000236178"/>
    </source>
</evidence>
<sequence length="72" mass="7655">MTLGKVTVALSPITMTHAEGPMPDGTEGQVWGRDARRAHRSASAGRPCETRGRTRSGGMDPSPCGVNRRSHP</sequence>
<accession>A0A2I0SUW7</accession>
<protein>
    <submittedName>
        <fullName evidence="2">Uncharacterized protein</fullName>
    </submittedName>
</protein>
<gene>
    <name evidence="2" type="ORF">CW362_06735</name>
</gene>
<dbReference type="Proteomes" id="UP000236178">
    <property type="component" value="Unassembled WGS sequence"/>
</dbReference>
<dbReference type="OrthoDB" id="4461339at2"/>